<sequence length="316" mass="33144">MKAAVVLQAGQTPVYQEFQQPVPQAGVKRVSVTAAALSQLTRSRASGLHYSSATQYPFVPGVDGTGRFDDGRRVYFFMPIAPFGSMAEQTLVAEQQCVLLPDDLDDITAAAIVNPAMSSWAAMTARAQLAAGETVLINGATGTSGKLAVQIARFLGAKKVIATGRNPASLQLLTSIGADAVISLTDDEQTLQEVFRQHFSAGVDVVVDYLWGDSAQLLLKAAAASAGTGVALRFVQVGAMGGKEITLPAAVLRSKAITLMGSGLGSITNDRLMDVMRQVLDATRPGGFNIATRAIPLSDVEQGWSLADGSRTVFTL</sequence>
<feature type="domain" description="Enoyl reductase (ER)" evidence="1">
    <location>
        <begin position="10"/>
        <end position="316"/>
    </location>
</feature>
<dbReference type="EMBL" id="SMCR01000002">
    <property type="protein sequence ID" value="TCV98934.1"/>
    <property type="molecule type" value="Genomic_DNA"/>
</dbReference>
<protein>
    <submittedName>
        <fullName evidence="2">NADPH:quinone reductase-like Zn-dependent oxidoreductase</fullName>
    </submittedName>
</protein>
<dbReference type="SUPFAM" id="SSF51735">
    <property type="entry name" value="NAD(P)-binding Rossmann-fold domains"/>
    <property type="match status" value="1"/>
</dbReference>
<dbReference type="InterPro" id="IPR051397">
    <property type="entry name" value="Zn-ADH-like_protein"/>
</dbReference>
<dbReference type="Gene3D" id="3.40.50.720">
    <property type="entry name" value="NAD(P)-binding Rossmann-like Domain"/>
    <property type="match status" value="1"/>
</dbReference>
<dbReference type="RefSeq" id="WP_131864327.1">
    <property type="nucleotide sequence ID" value="NZ_SMCR01000002.1"/>
</dbReference>
<dbReference type="AlphaFoldDB" id="A0A4V2W5B5"/>
<dbReference type="InterPro" id="IPR036291">
    <property type="entry name" value="NAD(P)-bd_dom_sf"/>
</dbReference>
<evidence type="ECO:0000313" key="2">
    <source>
        <dbReference type="EMBL" id="TCV98934.1"/>
    </source>
</evidence>
<comment type="caution">
    <text evidence="2">The sequence shown here is derived from an EMBL/GenBank/DDBJ whole genome shotgun (WGS) entry which is preliminary data.</text>
</comment>
<dbReference type="InterPro" id="IPR011032">
    <property type="entry name" value="GroES-like_sf"/>
</dbReference>
<dbReference type="InterPro" id="IPR013149">
    <property type="entry name" value="ADH-like_C"/>
</dbReference>
<dbReference type="PANTHER" id="PTHR43677">
    <property type="entry name" value="SHORT-CHAIN DEHYDROGENASE/REDUCTASE"/>
    <property type="match status" value="1"/>
</dbReference>
<dbReference type="OrthoDB" id="9787435at2"/>
<name>A0A4V2W5B5_9GAMM</name>
<accession>A0A4V2W5B5</accession>
<organism evidence="2 3">
    <name type="scientific">Biostraticola tofi</name>
    <dbReference type="NCBI Taxonomy" id="466109"/>
    <lineage>
        <taxon>Bacteria</taxon>
        <taxon>Pseudomonadati</taxon>
        <taxon>Pseudomonadota</taxon>
        <taxon>Gammaproteobacteria</taxon>
        <taxon>Enterobacterales</taxon>
        <taxon>Bruguierivoracaceae</taxon>
        <taxon>Biostraticola</taxon>
    </lineage>
</organism>
<dbReference type="Gene3D" id="3.90.180.10">
    <property type="entry name" value="Medium-chain alcohol dehydrogenases, catalytic domain"/>
    <property type="match status" value="1"/>
</dbReference>
<dbReference type="Proteomes" id="UP000295719">
    <property type="component" value="Unassembled WGS sequence"/>
</dbReference>
<dbReference type="SUPFAM" id="SSF50129">
    <property type="entry name" value="GroES-like"/>
    <property type="match status" value="1"/>
</dbReference>
<dbReference type="GO" id="GO:0016491">
    <property type="term" value="F:oxidoreductase activity"/>
    <property type="evidence" value="ECO:0007669"/>
    <property type="project" value="InterPro"/>
</dbReference>
<dbReference type="SMART" id="SM00829">
    <property type="entry name" value="PKS_ER"/>
    <property type="match status" value="1"/>
</dbReference>
<evidence type="ECO:0000259" key="1">
    <source>
        <dbReference type="SMART" id="SM00829"/>
    </source>
</evidence>
<gene>
    <name evidence="2" type="ORF">EDC52_102257</name>
</gene>
<evidence type="ECO:0000313" key="3">
    <source>
        <dbReference type="Proteomes" id="UP000295719"/>
    </source>
</evidence>
<dbReference type="InterPro" id="IPR020843">
    <property type="entry name" value="ER"/>
</dbReference>
<keyword evidence="3" id="KW-1185">Reference proteome</keyword>
<proteinExistence type="predicted"/>
<reference evidence="2 3" key="1">
    <citation type="submission" date="2019-03" db="EMBL/GenBank/DDBJ databases">
        <title>Genomic Encyclopedia of Type Strains, Phase IV (KMG-IV): sequencing the most valuable type-strain genomes for metagenomic binning, comparative biology and taxonomic classification.</title>
        <authorList>
            <person name="Goeker M."/>
        </authorList>
    </citation>
    <scope>NUCLEOTIDE SEQUENCE [LARGE SCALE GENOMIC DNA]</scope>
    <source>
        <strain evidence="2 3">DSM 19580</strain>
    </source>
</reference>
<dbReference type="PANTHER" id="PTHR43677:SF11">
    <property type="entry name" value="ZINC-CONTAINING ALCOHOL DEHYDROGENASE"/>
    <property type="match status" value="1"/>
</dbReference>
<dbReference type="Pfam" id="PF00107">
    <property type="entry name" value="ADH_zinc_N"/>
    <property type="match status" value="1"/>
</dbReference>